<proteinExistence type="predicted"/>
<reference evidence="2" key="1">
    <citation type="submission" date="2022-11" db="EMBL/GenBank/DDBJ databases">
        <title>Centuries of genome instability and evolution in soft-shell clam transmissible cancer (bioRxiv).</title>
        <authorList>
            <person name="Hart S.F.M."/>
            <person name="Yonemitsu M.A."/>
            <person name="Giersch R.M."/>
            <person name="Beal B.F."/>
            <person name="Arriagada G."/>
            <person name="Davis B.W."/>
            <person name="Ostrander E.A."/>
            <person name="Goff S.P."/>
            <person name="Metzger M.J."/>
        </authorList>
    </citation>
    <scope>NUCLEOTIDE SEQUENCE</scope>
    <source>
        <strain evidence="2">MELC-2E11</strain>
        <tissue evidence="2">Siphon/mantle</tissue>
    </source>
</reference>
<dbReference type="PANTHER" id="PTHR21052">
    <property type="entry name" value="SPERMATOGENESIS ASSOCIATED 11-RELATED"/>
    <property type="match status" value="1"/>
</dbReference>
<comment type="cofactor">
    <cofactor evidence="1">
        <name>Fe(2+)</name>
        <dbReference type="ChEBI" id="CHEBI:29033"/>
    </cofactor>
</comment>
<keyword evidence="3" id="KW-1185">Reference proteome</keyword>
<protein>
    <submittedName>
        <fullName evidence="2">ALKB7-like protein</fullName>
    </submittedName>
</protein>
<sequence length="210" mass="24263">MHGKYFSSDIKQTTVPACSKNNNENSYLQCSDKNTFGVLSKDMKVIKDFISEEEEQQILTEIEPYLKRLRYETAHWDDAIHGFRETEKSKWTEKNNAIIQRVRDVAFPPGVKQISYVHVLDLKKDGFIKPHVDAVKFCGSTISGISLLSSSVMRLVNSEDKSKFADVLLERRDEARYKYSHEILKEEESIFKGKAVPKDRRISVICRNQP</sequence>
<name>A0ABY7G0N1_MYAAR</name>
<accession>A0ABY7G0N1</accession>
<dbReference type="InterPro" id="IPR037151">
    <property type="entry name" value="AlkB-like_sf"/>
</dbReference>
<dbReference type="InterPro" id="IPR032870">
    <property type="entry name" value="ALKBH7-like"/>
</dbReference>
<evidence type="ECO:0000313" key="3">
    <source>
        <dbReference type="Proteomes" id="UP001164746"/>
    </source>
</evidence>
<evidence type="ECO:0000256" key="1">
    <source>
        <dbReference type="ARBA" id="ARBA00001954"/>
    </source>
</evidence>
<dbReference type="SUPFAM" id="SSF51197">
    <property type="entry name" value="Clavaminate synthase-like"/>
    <property type="match status" value="1"/>
</dbReference>
<dbReference type="PANTHER" id="PTHR21052:SF0">
    <property type="entry name" value="ALPHA-KETOGLUTARATE-DEPENDENT DIOXYGENASE ALKB HOMOLOG 7, MITOCHONDRIAL"/>
    <property type="match status" value="1"/>
</dbReference>
<gene>
    <name evidence="2" type="ORF">MAR_038580</name>
</gene>
<dbReference type="Proteomes" id="UP001164746">
    <property type="component" value="Chromosome 13"/>
</dbReference>
<dbReference type="Gene3D" id="2.60.120.590">
    <property type="entry name" value="Alpha-ketoglutarate-dependent dioxygenase AlkB-like"/>
    <property type="match status" value="1"/>
</dbReference>
<evidence type="ECO:0000313" key="2">
    <source>
        <dbReference type="EMBL" id="WAR24911.1"/>
    </source>
</evidence>
<organism evidence="2 3">
    <name type="scientific">Mya arenaria</name>
    <name type="common">Soft-shell clam</name>
    <dbReference type="NCBI Taxonomy" id="6604"/>
    <lineage>
        <taxon>Eukaryota</taxon>
        <taxon>Metazoa</taxon>
        <taxon>Spiralia</taxon>
        <taxon>Lophotrochozoa</taxon>
        <taxon>Mollusca</taxon>
        <taxon>Bivalvia</taxon>
        <taxon>Autobranchia</taxon>
        <taxon>Heteroconchia</taxon>
        <taxon>Euheterodonta</taxon>
        <taxon>Imparidentia</taxon>
        <taxon>Neoheterodontei</taxon>
        <taxon>Myida</taxon>
        <taxon>Myoidea</taxon>
        <taxon>Myidae</taxon>
        <taxon>Mya</taxon>
    </lineage>
</organism>
<dbReference type="EMBL" id="CP111024">
    <property type="protein sequence ID" value="WAR24911.1"/>
    <property type="molecule type" value="Genomic_DNA"/>
</dbReference>